<organism evidence="2 3">
    <name type="scientific">Mycena metata</name>
    <dbReference type="NCBI Taxonomy" id="1033252"/>
    <lineage>
        <taxon>Eukaryota</taxon>
        <taxon>Fungi</taxon>
        <taxon>Dikarya</taxon>
        <taxon>Basidiomycota</taxon>
        <taxon>Agaricomycotina</taxon>
        <taxon>Agaricomycetes</taxon>
        <taxon>Agaricomycetidae</taxon>
        <taxon>Agaricales</taxon>
        <taxon>Marasmiineae</taxon>
        <taxon>Mycenaceae</taxon>
        <taxon>Mycena</taxon>
    </lineage>
</organism>
<feature type="region of interest" description="Disordered" evidence="1">
    <location>
        <begin position="93"/>
        <end position="140"/>
    </location>
</feature>
<keyword evidence="3" id="KW-1185">Reference proteome</keyword>
<evidence type="ECO:0000256" key="1">
    <source>
        <dbReference type="SAM" id="MobiDB-lite"/>
    </source>
</evidence>
<dbReference type="Proteomes" id="UP001215598">
    <property type="component" value="Unassembled WGS sequence"/>
</dbReference>
<proteinExistence type="predicted"/>
<protein>
    <submittedName>
        <fullName evidence="2">Uncharacterized protein</fullName>
    </submittedName>
</protein>
<dbReference type="AlphaFoldDB" id="A0AAD7IV00"/>
<gene>
    <name evidence="2" type="ORF">B0H16DRAFT_1887620</name>
</gene>
<feature type="compositionally biased region" description="Acidic residues" evidence="1">
    <location>
        <begin position="129"/>
        <end position="140"/>
    </location>
</feature>
<name>A0AAD7IV00_9AGAR</name>
<feature type="compositionally biased region" description="Acidic residues" evidence="1">
    <location>
        <begin position="103"/>
        <end position="116"/>
    </location>
</feature>
<accession>A0AAD7IV00</accession>
<evidence type="ECO:0000313" key="3">
    <source>
        <dbReference type="Proteomes" id="UP001215598"/>
    </source>
</evidence>
<evidence type="ECO:0000313" key="2">
    <source>
        <dbReference type="EMBL" id="KAJ7751078.1"/>
    </source>
</evidence>
<dbReference type="EMBL" id="JARKIB010000063">
    <property type="protein sequence ID" value="KAJ7751078.1"/>
    <property type="molecule type" value="Genomic_DNA"/>
</dbReference>
<sequence length="236" mass="25926">MPPHPIPGHSRPQKKKCTKCQAAAVMTPTSNQRIPSSMESAFAQQLEQTLSQSKYSWTLHPVYLVPSCGAGCTTCASYVDHLAHGYVGTPDAPGRTSALDAMPEQDEDQAEDEAGDSEWRPPTPRDFLLEDSDAESDAESEAAETRLAPGMHELFLLQCAHGRLTTNDLFQTDPRALGRAQDGVATRFDRLATVDRELESIRAETSAVQLEIEEYQRLHDDIQAQLAQVHKGRQGA</sequence>
<reference evidence="2" key="1">
    <citation type="submission" date="2023-03" db="EMBL/GenBank/DDBJ databases">
        <title>Massive genome expansion in bonnet fungi (Mycena s.s.) driven by repeated elements and novel gene families across ecological guilds.</title>
        <authorList>
            <consortium name="Lawrence Berkeley National Laboratory"/>
            <person name="Harder C.B."/>
            <person name="Miyauchi S."/>
            <person name="Viragh M."/>
            <person name="Kuo A."/>
            <person name="Thoen E."/>
            <person name="Andreopoulos B."/>
            <person name="Lu D."/>
            <person name="Skrede I."/>
            <person name="Drula E."/>
            <person name="Henrissat B."/>
            <person name="Morin E."/>
            <person name="Kohler A."/>
            <person name="Barry K."/>
            <person name="LaButti K."/>
            <person name="Morin E."/>
            <person name="Salamov A."/>
            <person name="Lipzen A."/>
            <person name="Mereny Z."/>
            <person name="Hegedus B."/>
            <person name="Baldrian P."/>
            <person name="Stursova M."/>
            <person name="Weitz H."/>
            <person name="Taylor A."/>
            <person name="Grigoriev I.V."/>
            <person name="Nagy L.G."/>
            <person name="Martin F."/>
            <person name="Kauserud H."/>
        </authorList>
    </citation>
    <scope>NUCLEOTIDE SEQUENCE</scope>
    <source>
        <strain evidence="2">CBHHK182m</strain>
    </source>
</reference>
<comment type="caution">
    <text evidence="2">The sequence shown here is derived from an EMBL/GenBank/DDBJ whole genome shotgun (WGS) entry which is preliminary data.</text>
</comment>